<gene>
    <name evidence="4" type="ORF">SBA5_580053</name>
</gene>
<accession>A0A2N9LVD9</accession>
<dbReference type="Gene3D" id="3.40.50.1460">
    <property type="match status" value="1"/>
</dbReference>
<name>A0A2N9LVD9_9BACT</name>
<proteinExistence type="predicted"/>
<evidence type="ECO:0000256" key="1">
    <source>
        <dbReference type="SAM" id="MobiDB-lite"/>
    </source>
</evidence>
<organism evidence="4 5">
    <name type="scientific">Candidatus Sulfuritelmatomonas gaucii</name>
    <dbReference type="NCBI Taxonomy" id="2043161"/>
    <lineage>
        <taxon>Bacteria</taxon>
        <taxon>Pseudomonadati</taxon>
        <taxon>Acidobacteriota</taxon>
        <taxon>Terriglobia</taxon>
        <taxon>Terriglobales</taxon>
        <taxon>Acidobacteriaceae</taxon>
        <taxon>Candidatus Sulfuritelmatomonas</taxon>
    </lineage>
</organism>
<sequence length="418" mass="44596">MKSFRRFGFLVLAFLTAALVPSPRSQAQGVRCGAGQDLVVQALERITPQSGDDAFQDALELLKHAVAECPELGDAWYYRSLVEKRLGHANLANYALDKARFNGSEALDQGLDPLILSTPASRGFETTEATTPAPAAPPVRPGPVQQKWALIVGISHFTDTEIPKLNFTTADAKSFAAALEDPNIGGFPADNVHILTDEQATTKNIKEELNWIARHAQANDLVVIYVATHGTPRTMDSAGGANYIVTYDTAIYNAGSFDEDSMYATAYPMVDLANAVATRMKALRTAVFLDTCYSGGAAGGTGGSVAPAGKLTSSAPSDTMLAHMIEGTGRIVMAASQVNEESLESNQLGHGYFTYYLIQALKQSKGQMPLSQVYSTVAQDVSQTVSTQGMHQHPVMDRSSANDDFALRTPGATASAKP</sequence>
<keyword evidence="2" id="KW-0732">Signal</keyword>
<dbReference type="Proteomes" id="UP000239735">
    <property type="component" value="Unassembled WGS sequence"/>
</dbReference>
<dbReference type="GO" id="GO:0006508">
    <property type="term" value="P:proteolysis"/>
    <property type="evidence" value="ECO:0007669"/>
    <property type="project" value="InterPro"/>
</dbReference>
<dbReference type="SUPFAM" id="SSF52129">
    <property type="entry name" value="Caspase-like"/>
    <property type="match status" value="1"/>
</dbReference>
<feature type="region of interest" description="Disordered" evidence="1">
    <location>
        <begin position="385"/>
        <end position="418"/>
    </location>
</feature>
<dbReference type="GO" id="GO:0005737">
    <property type="term" value="C:cytoplasm"/>
    <property type="evidence" value="ECO:0007669"/>
    <property type="project" value="TreeGrafter"/>
</dbReference>
<feature type="chain" id="PRO_5014880091" description="Peptidase C14 caspase domain-containing protein" evidence="2">
    <location>
        <begin position="28"/>
        <end position="418"/>
    </location>
</feature>
<dbReference type="GO" id="GO:0004197">
    <property type="term" value="F:cysteine-type endopeptidase activity"/>
    <property type="evidence" value="ECO:0007669"/>
    <property type="project" value="InterPro"/>
</dbReference>
<feature type="domain" description="Peptidase C14 caspase" evidence="3">
    <location>
        <begin position="147"/>
        <end position="405"/>
    </location>
</feature>
<protein>
    <recommendedName>
        <fullName evidence="3">Peptidase C14 caspase domain-containing protein</fullName>
    </recommendedName>
</protein>
<evidence type="ECO:0000256" key="2">
    <source>
        <dbReference type="SAM" id="SignalP"/>
    </source>
</evidence>
<dbReference type="OrthoDB" id="123407at2"/>
<reference evidence="5" key="1">
    <citation type="submission" date="2018-02" db="EMBL/GenBank/DDBJ databases">
        <authorList>
            <person name="Hausmann B."/>
        </authorList>
    </citation>
    <scope>NUCLEOTIDE SEQUENCE [LARGE SCALE GENOMIC DNA]</scope>
    <source>
        <strain evidence="5">Peat soil MAG SbA5</strain>
    </source>
</reference>
<feature type="signal peptide" evidence="2">
    <location>
        <begin position="1"/>
        <end position="27"/>
    </location>
</feature>
<dbReference type="AlphaFoldDB" id="A0A2N9LVD9"/>
<evidence type="ECO:0000313" key="5">
    <source>
        <dbReference type="Proteomes" id="UP000239735"/>
    </source>
</evidence>
<dbReference type="Pfam" id="PF00656">
    <property type="entry name" value="Peptidase_C14"/>
    <property type="match status" value="1"/>
</dbReference>
<dbReference type="PANTHER" id="PTHR48104:SF30">
    <property type="entry name" value="METACASPASE-1"/>
    <property type="match status" value="1"/>
</dbReference>
<dbReference type="PANTHER" id="PTHR48104">
    <property type="entry name" value="METACASPASE-4"/>
    <property type="match status" value="1"/>
</dbReference>
<dbReference type="EMBL" id="OKRB01000117">
    <property type="protein sequence ID" value="SPE27174.1"/>
    <property type="molecule type" value="Genomic_DNA"/>
</dbReference>
<evidence type="ECO:0000259" key="3">
    <source>
        <dbReference type="Pfam" id="PF00656"/>
    </source>
</evidence>
<evidence type="ECO:0000313" key="4">
    <source>
        <dbReference type="EMBL" id="SPE27174.1"/>
    </source>
</evidence>
<dbReference type="InterPro" id="IPR029030">
    <property type="entry name" value="Caspase-like_dom_sf"/>
</dbReference>
<dbReference type="InterPro" id="IPR050452">
    <property type="entry name" value="Metacaspase"/>
</dbReference>
<dbReference type="InterPro" id="IPR011600">
    <property type="entry name" value="Pept_C14_caspase"/>
</dbReference>